<name>A0A8H3TPG0_9TREE</name>
<feature type="region of interest" description="Disordered" evidence="1">
    <location>
        <begin position="28"/>
        <end position="52"/>
    </location>
</feature>
<reference evidence="2" key="1">
    <citation type="submission" date="2020-07" db="EMBL/GenBank/DDBJ databases">
        <title>Draft Genome Sequence of a Deep-Sea Yeast, Naganishia (Cryptococcus) liquefaciens strain N6.</title>
        <authorList>
            <person name="Han Y.W."/>
            <person name="Kajitani R."/>
            <person name="Morimoto H."/>
            <person name="Parhat M."/>
            <person name="Tsubouchi H."/>
            <person name="Bakenova O."/>
            <person name="Ogata M."/>
            <person name="Argunhan B."/>
            <person name="Aoki R."/>
            <person name="Kajiwara S."/>
            <person name="Itoh T."/>
            <person name="Iwasaki H."/>
        </authorList>
    </citation>
    <scope>NUCLEOTIDE SEQUENCE</scope>
    <source>
        <strain evidence="2">N6</strain>
    </source>
</reference>
<comment type="caution">
    <text evidence="2">The sequence shown here is derived from an EMBL/GenBank/DDBJ whole genome shotgun (WGS) entry which is preliminary data.</text>
</comment>
<keyword evidence="3" id="KW-1185">Reference proteome</keyword>
<proteinExistence type="predicted"/>
<dbReference type="AlphaFoldDB" id="A0A8H3TPG0"/>
<feature type="compositionally biased region" description="Low complexity" evidence="1">
    <location>
        <begin position="31"/>
        <end position="43"/>
    </location>
</feature>
<dbReference type="EMBL" id="BLZA01000007">
    <property type="protein sequence ID" value="GHJ84150.1"/>
    <property type="molecule type" value="Genomic_DNA"/>
</dbReference>
<organism evidence="2 3">
    <name type="scientific">Naganishia liquefaciens</name>
    <dbReference type="NCBI Taxonomy" id="104408"/>
    <lineage>
        <taxon>Eukaryota</taxon>
        <taxon>Fungi</taxon>
        <taxon>Dikarya</taxon>
        <taxon>Basidiomycota</taxon>
        <taxon>Agaricomycotina</taxon>
        <taxon>Tremellomycetes</taxon>
        <taxon>Filobasidiales</taxon>
        <taxon>Filobasidiaceae</taxon>
        <taxon>Naganishia</taxon>
    </lineage>
</organism>
<evidence type="ECO:0000313" key="2">
    <source>
        <dbReference type="EMBL" id="GHJ84150.1"/>
    </source>
</evidence>
<evidence type="ECO:0000313" key="3">
    <source>
        <dbReference type="Proteomes" id="UP000620104"/>
    </source>
</evidence>
<protein>
    <submittedName>
        <fullName evidence="2">Uncharacterized protein</fullName>
    </submittedName>
</protein>
<dbReference type="Proteomes" id="UP000620104">
    <property type="component" value="Unassembled WGS sequence"/>
</dbReference>
<gene>
    <name evidence="2" type="ORF">NliqN6_0552</name>
</gene>
<evidence type="ECO:0000256" key="1">
    <source>
        <dbReference type="SAM" id="MobiDB-lite"/>
    </source>
</evidence>
<accession>A0A8H3TPG0</accession>
<sequence>MYNGRDLGRQLSSGISASKAEYCVQSMLDRSSSSGIPPSSAAAGGSGFSAWDSKPPKLPAVAAPIESMLMSSADATGG</sequence>